<feature type="compositionally biased region" description="Polar residues" evidence="7">
    <location>
        <begin position="37"/>
        <end position="51"/>
    </location>
</feature>
<evidence type="ECO:0000259" key="8">
    <source>
        <dbReference type="PROSITE" id="PS00486"/>
    </source>
</evidence>
<keyword evidence="10" id="KW-1185">Reference proteome</keyword>
<dbReference type="AlphaFoldDB" id="A0A3Q3VXB7"/>
<dbReference type="Proteomes" id="UP000261620">
    <property type="component" value="Unplaced"/>
</dbReference>
<dbReference type="Ensembl" id="ENSMMOT00000000807.1">
    <property type="protein sequence ID" value="ENSMMOP00000000794.1"/>
    <property type="gene ID" value="ENSMMOG00000000658.1"/>
</dbReference>
<dbReference type="Gene3D" id="3.30.420.110">
    <property type="entry name" value="MutS, connector domain"/>
    <property type="match status" value="1"/>
</dbReference>
<evidence type="ECO:0000256" key="4">
    <source>
        <dbReference type="ARBA" id="ARBA00023125"/>
    </source>
</evidence>
<dbReference type="PROSITE" id="PS00486">
    <property type="entry name" value="DNA_MISMATCH_REPAIR_2"/>
    <property type="match status" value="1"/>
</dbReference>
<dbReference type="Gene3D" id="1.10.1420.10">
    <property type="match status" value="2"/>
</dbReference>
<dbReference type="GO" id="GO:0007131">
    <property type="term" value="P:reciprocal meiotic recombination"/>
    <property type="evidence" value="ECO:0007669"/>
    <property type="project" value="TreeGrafter"/>
</dbReference>
<dbReference type="SMART" id="SM00534">
    <property type="entry name" value="MUTSac"/>
    <property type="match status" value="1"/>
</dbReference>
<evidence type="ECO:0000256" key="6">
    <source>
        <dbReference type="PIRNR" id="PIRNR005813"/>
    </source>
</evidence>
<evidence type="ECO:0000256" key="5">
    <source>
        <dbReference type="ARBA" id="ARBA00023254"/>
    </source>
</evidence>
<dbReference type="OMA" id="KMTMLYK"/>
<dbReference type="Pfam" id="PF05190">
    <property type="entry name" value="MutS_IV"/>
    <property type="match status" value="1"/>
</dbReference>
<evidence type="ECO:0000256" key="2">
    <source>
        <dbReference type="ARBA" id="ARBA00022741"/>
    </source>
</evidence>
<evidence type="ECO:0000313" key="9">
    <source>
        <dbReference type="Ensembl" id="ENSMMOP00000000794.1"/>
    </source>
</evidence>
<dbReference type="FunFam" id="3.40.50.300:FF:000870">
    <property type="entry name" value="MutS protein homolog 4"/>
    <property type="match status" value="1"/>
</dbReference>
<dbReference type="STRING" id="94237.ENSMMOP00000000794"/>
<dbReference type="InterPro" id="IPR007860">
    <property type="entry name" value="DNA_mmatch_repair_MutS_con_dom"/>
</dbReference>
<feature type="domain" description="DNA mismatch repair proteins mutS family" evidence="8">
    <location>
        <begin position="691"/>
        <end position="707"/>
    </location>
</feature>
<dbReference type="InterPro" id="IPR036678">
    <property type="entry name" value="MutS_con_dom_sf"/>
</dbReference>
<sequence length="874" mass="97360">EFKMFCSSTDEMRPGGDNSECGQTSGLYPISDRRLNETTSFDPQSSTSSHGSLEAGRKRSSPFPSLPAMASGDSMDSRSSTWLKLKLFSNSCVSAATSSSVATTSGASVIVALVEGRGLARGEIGMASFNLKCPELVLSQFADTGTYAKVITKIHILVPLEILMPDTASEKGKGTKLYNLITENFLGVTFTAIQRKYFNENKGLEYIQQLCAPEFSTVLMEVQAKYYCLAAAAALLKYLEFIQNSVYAAKSLRVSFKGSEQTAMIDSASASNLELVVNNRDHRSKHSLLGVLNHTKTPGGARRLRSNILEPLVDVETINIRLDSIQELLQDEELFFGLKNAIGHFLDTDQLLSVLVQIPKQETVRTAPSSSGILLEDKCLNNITLLNAYSMSLEDNRFDMILEQIQTVINDDTSYLKGSLNMRTQKCYAVRPHINEFLDIARRAYTEIVDDIAGLVNQLGEKYGLPMRTSFSTARGFFIQMKLEGEKQMTSHPKLFFYHLSLQTNKHKNNYSFTTADLIKMNDRYHHDPITCKHVLVYTIHEHIHCLYKLSDAVSMLDMLLSLANACTISDYVRPEFTDTLAIKLGRHPILERMAGQQPVSNNCYISEGSNIVIITGPNMSGKSTYLKQVALCQIMAQIGSYVPAEYASFRIADQIFTRIGVDDDFETNSSTFMLEMKEISYVIHNVSDRSLIIIDELGRSTGAEEGVGICHSVCEFLLSLKAFTLFATHFLELCQLESLYPNVENQHMEVQHTCSGDAAAESVVYTYLLQRGCSEDRHYGLRAAEMTALPANIIQEAKAIAPKVNQQLLSKHQSDPETQMQRAVYHLATRLLQTARNSRLDPDSLRMYLKGLKKQYEAELQAAGQPVADTEEE</sequence>
<organism evidence="9 10">
    <name type="scientific">Mola mola</name>
    <name type="common">Ocean sunfish</name>
    <name type="synonym">Tetraodon mola</name>
    <dbReference type="NCBI Taxonomy" id="94237"/>
    <lineage>
        <taxon>Eukaryota</taxon>
        <taxon>Metazoa</taxon>
        <taxon>Chordata</taxon>
        <taxon>Craniata</taxon>
        <taxon>Vertebrata</taxon>
        <taxon>Euteleostomi</taxon>
        <taxon>Actinopterygii</taxon>
        <taxon>Neopterygii</taxon>
        <taxon>Teleostei</taxon>
        <taxon>Neoteleostei</taxon>
        <taxon>Acanthomorphata</taxon>
        <taxon>Eupercaria</taxon>
        <taxon>Tetraodontiformes</taxon>
        <taxon>Molidae</taxon>
        <taxon>Mola</taxon>
    </lineage>
</organism>
<keyword evidence="6" id="KW-0234">DNA repair</keyword>
<reference evidence="9" key="1">
    <citation type="submission" date="2025-08" db="UniProtKB">
        <authorList>
            <consortium name="Ensembl"/>
        </authorList>
    </citation>
    <scope>IDENTIFICATION</scope>
</reference>
<dbReference type="PIRSF" id="PIRSF005813">
    <property type="entry name" value="MSH2"/>
    <property type="match status" value="1"/>
</dbReference>
<dbReference type="SMART" id="SM00533">
    <property type="entry name" value="MUTSd"/>
    <property type="match status" value="1"/>
</dbReference>
<dbReference type="InterPro" id="IPR007696">
    <property type="entry name" value="DNA_mismatch_repair_MutS_core"/>
</dbReference>
<evidence type="ECO:0000256" key="3">
    <source>
        <dbReference type="ARBA" id="ARBA00022840"/>
    </source>
</evidence>
<feature type="region of interest" description="Disordered" evidence="7">
    <location>
        <begin position="1"/>
        <end position="73"/>
    </location>
</feature>
<keyword evidence="3" id="KW-0067">ATP-binding</keyword>
<dbReference type="SUPFAM" id="SSF52540">
    <property type="entry name" value="P-loop containing nucleoside triphosphate hydrolases"/>
    <property type="match status" value="1"/>
</dbReference>
<dbReference type="Gene3D" id="3.40.50.300">
    <property type="entry name" value="P-loop containing nucleotide triphosphate hydrolases"/>
    <property type="match status" value="1"/>
</dbReference>
<dbReference type="GO" id="GO:0030983">
    <property type="term" value="F:mismatched DNA binding"/>
    <property type="evidence" value="ECO:0007669"/>
    <property type="project" value="InterPro"/>
</dbReference>
<dbReference type="GO" id="GO:0032301">
    <property type="term" value="C:MutSalpha complex"/>
    <property type="evidence" value="ECO:0007669"/>
    <property type="project" value="UniProtKB-UniRule"/>
</dbReference>
<dbReference type="GO" id="GO:0140664">
    <property type="term" value="F:ATP-dependent DNA damage sensor activity"/>
    <property type="evidence" value="ECO:0007669"/>
    <property type="project" value="InterPro"/>
</dbReference>
<comment type="similarity">
    <text evidence="1 6">Belongs to the DNA mismatch repair MutS family.</text>
</comment>
<dbReference type="PANTHER" id="PTHR11361:SF21">
    <property type="entry name" value="MUTS PROTEIN HOMOLOG 4"/>
    <property type="match status" value="1"/>
</dbReference>
<dbReference type="InterPro" id="IPR027417">
    <property type="entry name" value="P-loop_NTPase"/>
</dbReference>
<dbReference type="Pfam" id="PF05192">
    <property type="entry name" value="MutS_III"/>
    <property type="match status" value="1"/>
</dbReference>
<evidence type="ECO:0000256" key="1">
    <source>
        <dbReference type="ARBA" id="ARBA00006271"/>
    </source>
</evidence>
<accession>A0A3Q3VXB7</accession>
<dbReference type="GO" id="GO:0006298">
    <property type="term" value="P:mismatch repair"/>
    <property type="evidence" value="ECO:0007669"/>
    <property type="project" value="UniProtKB-UniRule"/>
</dbReference>
<dbReference type="InterPro" id="IPR011184">
    <property type="entry name" value="DNA_mismatch_repair_Msh2"/>
</dbReference>
<dbReference type="InterPro" id="IPR007861">
    <property type="entry name" value="DNA_mismatch_repair_MutS_clamp"/>
</dbReference>
<protein>
    <recommendedName>
        <fullName evidence="6">DNA mismatch repair protein</fullName>
    </recommendedName>
</protein>
<name>A0A3Q3VXB7_MOLML</name>
<keyword evidence="2" id="KW-0547">Nucleotide-binding</keyword>
<keyword evidence="6" id="KW-0227">DNA damage</keyword>
<evidence type="ECO:0000256" key="7">
    <source>
        <dbReference type="SAM" id="MobiDB-lite"/>
    </source>
</evidence>
<dbReference type="SUPFAM" id="SSF53150">
    <property type="entry name" value="DNA repair protein MutS, domain II"/>
    <property type="match status" value="1"/>
</dbReference>
<keyword evidence="5" id="KW-0469">Meiosis</keyword>
<comment type="subcellular location">
    <subcellularLocation>
        <location evidence="6">Nucleus</location>
    </subcellularLocation>
</comment>
<comment type="function">
    <text evidence="6">Component of the post-replicative DNA mismatch repair system (MMR).</text>
</comment>
<dbReference type="Pfam" id="PF00488">
    <property type="entry name" value="MutS_V"/>
    <property type="match status" value="1"/>
</dbReference>
<dbReference type="FunFam" id="1.10.1420.10:FF:000013">
    <property type="entry name" value="mutS protein homolog 4"/>
    <property type="match status" value="1"/>
</dbReference>
<reference evidence="9" key="2">
    <citation type="submission" date="2025-09" db="UniProtKB">
        <authorList>
            <consortium name="Ensembl"/>
        </authorList>
    </citation>
    <scope>IDENTIFICATION</scope>
</reference>
<evidence type="ECO:0000313" key="10">
    <source>
        <dbReference type="Proteomes" id="UP000261620"/>
    </source>
</evidence>
<dbReference type="InterPro" id="IPR045076">
    <property type="entry name" value="MutS"/>
</dbReference>
<dbReference type="FunFam" id="3.30.420.110:FF:000003">
    <property type="entry name" value="mutS protein homolog 4"/>
    <property type="match status" value="1"/>
</dbReference>
<dbReference type="PANTHER" id="PTHR11361">
    <property type="entry name" value="DNA MISMATCH REPAIR PROTEIN MUTS FAMILY MEMBER"/>
    <property type="match status" value="1"/>
</dbReference>
<keyword evidence="4 6" id="KW-0238">DNA-binding</keyword>
<dbReference type="SUPFAM" id="SSF48334">
    <property type="entry name" value="DNA repair protein MutS, domain III"/>
    <property type="match status" value="1"/>
</dbReference>
<dbReference type="InterPro" id="IPR000432">
    <property type="entry name" value="DNA_mismatch_repair_MutS_C"/>
</dbReference>
<dbReference type="InterPro" id="IPR036187">
    <property type="entry name" value="DNA_mismatch_repair_MutS_sf"/>
</dbReference>
<dbReference type="Pfam" id="PF05188">
    <property type="entry name" value="MutS_II"/>
    <property type="match status" value="1"/>
</dbReference>
<proteinExistence type="inferred from homology"/>
<dbReference type="GO" id="GO:0005524">
    <property type="term" value="F:ATP binding"/>
    <property type="evidence" value="ECO:0007669"/>
    <property type="project" value="UniProtKB-KW"/>
</dbReference>
<keyword evidence="6" id="KW-0539">Nucleus</keyword>